<keyword evidence="2" id="KW-0548">Nucleotidyltransferase</keyword>
<keyword evidence="3" id="KW-1185">Reference proteome</keyword>
<dbReference type="InterPro" id="IPR036768">
    <property type="entry name" value="PolIII_chi_sf"/>
</dbReference>
<dbReference type="SUPFAM" id="SSF102400">
    <property type="entry name" value="DNA polymerase III chi subunit"/>
    <property type="match status" value="1"/>
</dbReference>
<evidence type="ECO:0000256" key="1">
    <source>
        <dbReference type="SAM" id="MobiDB-lite"/>
    </source>
</evidence>
<dbReference type="RefSeq" id="WP_043348897.1">
    <property type="nucleotide sequence ID" value="NZ_CP010536.1"/>
</dbReference>
<dbReference type="EMBL" id="CP010536">
    <property type="protein sequence ID" value="AJG20673.1"/>
    <property type="molecule type" value="Genomic_DNA"/>
</dbReference>
<feature type="compositionally biased region" description="Low complexity" evidence="1">
    <location>
        <begin position="137"/>
        <end position="156"/>
    </location>
</feature>
<reference evidence="2 3" key="1">
    <citation type="journal article" date="2015" name="Genome Announc.">
        <title>Complete Genome Sequence of Cupriavidus basilensis 4G11, Isolated from the Oak Ridge Field Research Center Site.</title>
        <authorList>
            <person name="Ray J."/>
            <person name="Waters R.J."/>
            <person name="Skerker J.M."/>
            <person name="Kuehl J.V."/>
            <person name="Price M.N."/>
            <person name="Huang J."/>
            <person name="Chakraborty R."/>
            <person name="Arkin A.P."/>
            <person name="Deutschbauer A."/>
        </authorList>
    </citation>
    <scope>NUCLEOTIDE SEQUENCE [LARGE SCALE GENOMIC DNA]</scope>
    <source>
        <strain evidence="2">4G11</strain>
    </source>
</reference>
<dbReference type="InterPro" id="IPR007459">
    <property type="entry name" value="DNA_pol3_chi"/>
</dbReference>
<proteinExistence type="predicted"/>
<dbReference type="AlphaFoldDB" id="A0A0C4YCS1"/>
<organism evidence="2 3">
    <name type="scientific">Cupriavidus basilensis</name>
    <dbReference type="NCBI Taxonomy" id="68895"/>
    <lineage>
        <taxon>Bacteria</taxon>
        <taxon>Pseudomonadati</taxon>
        <taxon>Pseudomonadota</taxon>
        <taxon>Betaproteobacteria</taxon>
        <taxon>Burkholderiales</taxon>
        <taxon>Burkholderiaceae</taxon>
        <taxon>Cupriavidus</taxon>
    </lineage>
</organism>
<dbReference type="GO" id="GO:0003677">
    <property type="term" value="F:DNA binding"/>
    <property type="evidence" value="ECO:0007669"/>
    <property type="project" value="InterPro"/>
</dbReference>
<dbReference type="STRING" id="68895.RR42_m3305"/>
<accession>A0A0C4YCS1</accession>
<name>A0A0C4YCS1_9BURK</name>
<gene>
    <name evidence="2" type="ORF">RR42_m3305</name>
</gene>
<dbReference type="GO" id="GO:0006260">
    <property type="term" value="P:DNA replication"/>
    <property type="evidence" value="ECO:0007669"/>
    <property type="project" value="InterPro"/>
</dbReference>
<keyword evidence="2" id="KW-0808">Transferase</keyword>
<evidence type="ECO:0000313" key="3">
    <source>
        <dbReference type="Proteomes" id="UP000031843"/>
    </source>
</evidence>
<evidence type="ECO:0000313" key="2">
    <source>
        <dbReference type="EMBL" id="AJG20673.1"/>
    </source>
</evidence>
<dbReference type="PANTHER" id="PTHR38767:SF1">
    <property type="entry name" value="DNA POLYMERASE III SUBUNIT CHI"/>
    <property type="match status" value="1"/>
</dbReference>
<dbReference type="KEGG" id="cbw:RR42_m3305"/>
<dbReference type="Proteomes" id="UP000031843">
    <property type="component" value="Chromosome main"/>
</dbReference>
<dbReference type="Pfam" id="PF04364">
    <property type="entry name" value="DNA_pol3_chi"/>
    <property type="match status" value="1"/>
</dbReference>
<protein>
    <submittedName>
        <fullName evidence="2">DNA polymerase III chi subunit</fullName>
        <ecNumber evidence="2">2.7.7.7</ecNumber>
    </submittedName>
</protein>
<dbReference type="EC" id="2.7.7.7" evidence="2"/>
<sequence length="156" mass="16762">MTRIDFHSNVPDKLGYACRLIRKAYGAGQKLVVHGAPEQLAQLDARLWTFSALDFLPHCGVDSPNAAVTPIVLAAALDQAPHHQLLINLGAEPPAQFASFERMIEVVGSDADDRAAGRERFRLYRERGYPLAHHDIAQAGQAGQGAPSAQAKGDAA</sequence>
<dbReference type="GO" id="GO:0003887">
    <property type="term" value="F:DNA-directed DNA polymerase activity"/>
    <property type="evidence" value="ECO:0007669"/>
    <property type="project" value="UniProtKB-EC"/>
</dbReference>
<dbReference type="OrthoDB" id="5297568at2"/>
<dbReference type="GO" id="GO:0032298">
    <property type="term" value="P:positive regulation of DNA-templated DNA replication initiation"/>
    <property type="evidence" value="ECO:0007669"/>
    <property type="project" value="TreeGrafter"/>
</dbReference>
<dbReference type="NCBIfam" id="NF004348">
    <property type="entry name" value="PRK05728.1-5"/>
    <property type="match status" value="1"/>
</dbReference>
<dbReference type="PANTHER" id="PTHR38767">
    <property type="entry name" value="DNA POLYMERASE III SUBUNIT CHI"/>
    <property type="match status" value="1"/>
</dbReference>
<feature type="region of interest" description="Disordered" evidence="1">
    <location>
        <begin position="135"/>
        <end position="156"/>
    </location>
</feature>
<dbReference type="Gene3D" id="3.40.50.10110">
    <property type="entry name" value="DNA polymerase III subunit chi"/>
    <property type="match status" value="1"/>
</dbReference>